<reference evidence="2 3" key="1">
    <citation type="journal article" date="2023" name="G3 (Bethesda)">
        <title>A chromosome-length genome assembly and annotation of blackberry (Rubus argutus, cv. 'Hillquist').</title>
        <authorList>
            <person name="Bruna T."/>
            <person name="Aryal R."/>
            <person name="Dudchenko O."/>
            <person name="Sargent D.J."/>
            <person name="Mead D."/>
            <person name="Buti M."/>
            <person name="Cavallini A."/>
            <person name="Hytonen T."/>
            <person name="Andres J."/>
            <person name="Pham M."/>
            <person name="Weisz D."/>
            <person name="Mascagni F."/>
            <person name="Usai G."/>
            <person name="Natali L."/>
            <person name="Bassil N."/>
            <person name="Fernandez G.E."/>
            <person name="Lomsadze A."/>
            <person name="Armour M."/>
            <person name="Olukolu B."/>
            <person name="Poorten T."/>
            <person name="Britton C."/>
            <person name="Davik J."/>
            <person name="Ashrafi H."/>
            <person name="Aiden E.L."/>
            <person name="Borodovsky M."/>
            <person name="Worthington M."/>
        </authorList>
    </citation>
    <scope>NUCLEOTIDE SEQUENCE [LARGE SCALE GENOMIC DNA]</scope>
    <source>
        <strain evidence="2">PI 553951</strain>
    </source>
</reference>
<dbReference type="SUPFAM" id="SSF53098">
    <property type="entry name" value="Ribonuclease H-like"/>
    <property type="match status" value="1"/>
</dbReference>
<dbReference type="AlphaFoldDB" id="A0AAW1XQD5"/>
<dbReference type="PANTHER" id="PTHR47074:SF73">
    <property type="entry name" value="OS04G0448401 PROTEIN"/>
    <property type="match status" value="1"/>
</dbReference>
<dbReference type="CDD" id="cd06222">
    <property type="entry name" value="RNase_H_like"/>
    <property type="match status" value="1"/>
</dbReference>
<accession>A0AAW1XQD5</accession>
<name>A0AAW1XQD5_RUBAR</name>
<dbReference type="PANTHER" id="PTHR47074">
    <property type="entry name" value="BNAC02G40300D PROTEIN"/>
    <property type="match status" value="1"/>
</dbReference>
<dbReference type="InterPro" id="IPR052929">
    <property type="entry name" value="RNase_H-like_EbsB-rel"/>
</dbReference>
<dbReference type="Proteomes" id="UP001457282">
    <property type="component" value="Unassembled WGS sequence"/>
</dbReference>
<dbReference type="EMBL" id="JBEDUW010000003">
    <property type="protein sequence ID" value="KAK9938569.1"/>
    <property type="molecule type" value="Genomic_DNA"/>
</dbReference>
<proteinExistence type="predicted"/>
<dbReference type="GO" id="GO:0003676">
    <property type="term" value="F:nucleic acid binding"/>
    <property type="evidence" value="ECO:0007669"/>
    <property type="project" value="InterPro"/>
</dbReference>
<dbReference type="InterPro" id="IPR036397">
    <property type="entry name" value="RNaseH_sf"/>
</dbReference>
<dbReference type="Gene3D" id="3.30.420.10">
    <property type="entry name" value="Ribonuclease H-like superfamily/Ribonuclease H"/>
    <property type="match status" value="1"/>
</dbReference>
<evidence type="ECO:0000313" key="3">
    <source>
        <dbReference type="Proteomes" id="UP001457282"/>
    </source>
</evidence>
<comment type="caution">
    <text evidence="2">The sequence shown here is derived from an EMBL/GenBank/DDBJ whole genome shotgun (WGS) entry which is preliminary data.</text>
</comment>
<protein>
    <recommendedName>
        <fullName evidence="1">RNase H type-1 domain-containing protein</fullName>
    </recommendedName>
</protein>
<gene>
    <name evidence="2" type="ORF">M0R45_015298</name>
</gene>
<feature type="domain" description="RNase H type-1" evidence="1">
    <location>
        <begin position="37"/>
        <end position="158"/>
    </location>
</feature>
<organism evidence="2 3">
    <name type="scientific">Rubus argutus</name>
    <name type="common">Southern blackberry</name>
    <dbReference type="NCBI Taxonomy" id="59490"/>
    <lineage>
        <taxon>Eukaryota</taxon>
        <taxon>Viridiplantae</taxon>
        <taxon>Streptophyta</taxon>
        <taxon>Embryophyta</taxon>
        <taxon>Tracheophyta</taxon>
        <taxon>Spermatophyta</taxon>
        <taxon>Magnoliopsida</taxon>
        <taxon>eudicotyledons</taxon>
        <taxon>Gunneridae</taxon>
        <taxon>Pentapetalae</taxon>
        <taxon>rosids</taxon>
        <taxon>fabids</taxon>
        <taxon>Rosales</taxon>
        <taxon>Rosaceae</taxon>
        <taxon>Rosoideae</taxon>
        <taxon>Rosoideae incertae sedis</taxon>
        <taxon>Rubus</taxon>
    </lineage>
</organism>
<dbReference type="GO" id="GO:0004523">
    <property type="term" value="F:RNA-DNA hybrid ribonuclease activity"/>
    <property type="evidence" value="ECO:0007669"/>
    <property type="project" value="InterPro"/>
</dbReference>
<sequence length="189" mass="20625">MNEYLDIHAPSNQPVVSTSFVVSPVWSLPPAFLIKINCDASWDFASFKAGFGVIAWNHLGYCIGGLAKPSSCASALIAECSAVLEGITFAQDLHLRRVLVSTDSQEVISSIKDPLSKGSWRIFPILSKIRRIAASFDEVRWEWSPREANRAAHAAASLASRVVNLNRWASVPPPSLSRVLRNDGLPCPP</sequence>
<evidence type="ECO:0000259" key="1">
    <source>
        <dbReference type="Pfam" id="PF13456"/>
    </source>
</evidence>
<dbReference type="InterPro" id="IPR012337">
    <property type="entry name" value="RNaseH-like_sf"/>
</dbReference>
<dbReference type="Pfam" id="PF13456">
    <property type="entry name" value="RVT_3"/>
    <property type="match status" value="1"/>
</dbReference>
<keyword evidence="3" id="KW-1185">Reference proteome</keyword>
<evidence type="ECO:0000313" key="2">
    <source>
        <dbReference type="EMBL" id="KAK9938569.1"/>
    </source>
</evidence>
<dbReference type="InterPro" id="IPR002156">
    <property type="entry name" value="RNaseH_domain"/>
</dbReference>
<dbReference type="InterPro" id="IPR044730">
    <property type="entry name" value="RNase_H-like_dom_plant"/>
</dbReference>